<dbReference type="GO" id="GO:0003954">
    <property type="term" value="F:NADH dehydrogenase activity"/>
    <property type="evidence" value="ECO:0007669"/>
    <property type="project" value="TreeGrafter"/>
</dbReference>
<keyword evidence="5" id="KW-0830">Ubiquinone</keyword>
<keyword evidence="2 5" id="KW-0812">Transmembrane</keyword>
<feature type="transmembrane region" description="Helical" evidence="5">
    <location>
        <begin position="151"/>
        <end position="169"/>
    </location>
</feature>
<dbReference type="PROSITE" id="PS00668">
    <property type="entry name" value="COMPLEX1_ND1_2"/>
    <property type="match status" value="1"/>
</dbReference>
<evidence type="ECO:0000313" key="7">
    <source>
        <dbReference type="EMBL" id="BDG59455.1"/>
    </source>
</evidence>
<dbReference type="KEGG" id="cmic:caldi_05450"/>
<comment type="function">
    <text evidence="5">NDH-1 shuttles electrons from NADH, via FMN and iron-sulfur (Fe-S) centers, to quinones in the respiratory chain. The immediate electron acceptor for the enzyme in this species is believed to be ubiquinone. Couples the redox reaction to proton translocation (for every two electrons transferred, four hydrogen ions are translocated across the cytoplasmic membrane), and thus conserves the redox energy in a proton gradient. This subunit may bind ubiquinone.</text>
</comment>
<dbReference type="AlphaFoldDB" id="A0AA35CLF3"/>
<evidence type="ECO:0000256" key="4">
    <source>
        <dbReference type="ARBA" id="ARBA00023136"/>
    </source>
</evidence>
<dbReference type="Proteomes" id="UP001163687">
    <property type="component" value="Chromosome"/>
</dbReference>
<feature type="transmembrane region" description="Helical" evidence="5">
    <location>
        <begin position="296"/>
        <end position="317"/>
    </location>
</feature>
<organism evidence="7 8">
    <name type="scientific">Caldinitratiruptor microaerophilus</name>
    <dbReference type="NCBI Taxonomy" id="671077"/>
    <lineage>
        <taxon>Bacteria</taxon>
        <taxon>Bacillati</taxon>
        <taxon>Bacillota</taxon>
        <taxon>Clostridia</taxon>
        <taxon>Eubacteriales</taxon>
        <taxon>Symbiobacteriaceae</taxon>
        <taxon>Caldinitratiruptor</taxon>
    </lineage>
</organism>
<keyword evidence="5" id="KW-0874">Quinone</keyword>
<reference evidence="7" key="1">
    <citation type="submission" date="2022-03" db="EMBL/GenBank/DDBJ databases">
        <title>Complete genome sequence of Caldinitratiruptor microaerophilus.</title>
        <authorList>
            <person name="Mukaiyama R."/>
            <person name="Nishiyama T."/>
            <person name="Ueda K."/>
        </authorList>
    </citation>
    <scope>NUCLEOTIDE SEQUENCE</scope>
    <source>
        <strain evidence="7">JCM 16183</strain>
    </source>
</reference>
<evidence type="ECO:0000313" key="8">
    <source>
        <dbReference type="Proteomes" id="UP001163687"/>
    </source>
</evidence>
<comment type="catalytic activity">
    <reaction evidence="5">
        <text>a quinone + NADH + 5 H(+)(in) = a quinol + NAD(+) + 4 H(+)(out)</text>
        <dbReference type="Rhea" id="RHEA:57888"/>
        <dbReference type="ChEBI" id="CHEBI:15378"/>
        <dbReference type="ChEBI" id="CHEBI:24646"/>
        <dbReference type="ChEBI" id="CHEBI:57540"/>
        <dbReference type="ChEBI" id="CHEBI:57945"/>
        <dbReference type="ChEBI" id="CHEBI:132124"/>
    </reaction>
</comment>
<name>A0AA35CLF3_9FIRM</name>
<accession>A0AA35CLF3</accession>
<gene>
    <name evidence="7" type="primary">nuoH2</name>
    <name evidence="5" type="synonym">nuoH</name>
    <name evidence="7" type="ORF">caldi_05450</name>
</gene>
<feature type="transmembrane region" description="Helical" evidence="5">
    <location>
        <begin position="76"/>
        <end position="99"/>
    </location>
</feature>
<dbReference type="PROSITE" id="PS00667">
    <property type="entry name" value="COMPLEX1_ND1_1"/>
    <property type="match status" value="1"/>
</dbReference>
<feature type="transmembrane region" description="Helical" evidence="5">
    <location>
        <begin position="6"/>
        <end position="29"/>
    </location>
</feature>
<keyword evidence="4 5" id="KW-0472">Membrane</keyword>
<dbReference type="InterPro" id="IPR018086">
    <property type="entry name" value="NADH_UbQ_OxRdtase_su1_CS"/>
</dbReference>
<dbReference type="HAMAP" id="MF_01350">
    <property type="entry name" value="NDH1_NuoH"/>
    <property type="match status" value="1"/>
</dbReference>
<dbReference type="EC" id="7.1.1.-" evidence="5"/>
<comment type="similarity">
    <text evidence="5 6">Belongs to the complex I subunit 1 family.</text>
</comment>
<feature type="transmembrane region" description="Helical" evidence="5">
    <location>
        <begin position="263"/>
        <end position="284"/>
    </location>
</feature>
<evidence type="ECO:0000256" key="2">
    <source>
        <dbReference type="ARBA" id="ARBA00022692"/>
    </source>
</evidence>
<dbReference type="GO" id="GO:0048038">
    <property type="term" value="F:quinone binding"/>
    <property type="evidence" value="ECO:0007669"/>
    <property type="project" value="UniProtKB-KW"/>
</dbReference>
<keyword evidence="8" id="KW-1185">Reference proteome</keyword>
<dbReference type="GO" id="GO:0016655">
    <property type="term" value="F:oxidoreductase activity, acting on NAD(P)H, quinone or similar compound as acceptor"/>
    <property type="evidence" value="ECO:0007669"/>
    <property type="project" value="UniProtKB-UniRule"/>
</dbReference>
<dbReference type="GO" id="GO:0009060">
    <property type="term" value="P:aerobic respiration"/>
    <property type="evidence" value="ECO:0007669"/>
    <property type="project" value="TreeGrafter"/>
</dbReference>
<keyword evidence="3 5" id="KW-1133">Transmembrane helix</keyword>
<dbReference type="Pfam" id="PF00146">
    <property type="entry name" value="NADHdh"/>
    <property type="match status" value="1"/>
</dbReference>
<dbReference type="EMBL" id="AP025628">
    <property type="protein sequence ID" value="BDG59455.1"/>
    <property type="molecule type" value="Genomic_DNA"/>
</dbReference>
<keyword evidence="5" id="KW-1003">Cell membrane</keyword>
<comment type="subunit">
    <text evidence="5">NDH-1 is composed of 14 different subunits. Subunits NuoA, H, J, K, L, M, N constitute the membrane sector of the complex.</text>
</comment>
<proteinExistence type="inferred from homology"/>
<feature type="transmembrane region" description="Helical" evidence="5">
    <location>
        <begin position="111"/>
        <end position="130"/>
    </location>
</feature>
<keyword evidence="5 6" id="KW-0520">NAD</keyword>
<dbReference type="PANTHER" id="PTHR11432">
    <property type="entry name" value="NADH DEHYDROGENASE SUBUNIT 1"/>
    <property type="match status" value="1"/>
</dbReference>
<evidence type="ECO:0000256" key="5">
    <source>
        <dbReference type="HAMAP-Rule" id="MF_01350"/>
    </source>
</evidence>
<dbReference type="InterPro" id="IPR001694">
    <property type="entry name" value="NADH_UbQ_OxRdtase_su1/FPO"/>
</dbReference>
<evidence type="ECO:0000256" key="6">
    <source>
        <dbReference type="RuleBase" id="RU000471"/>
    </source>
</evidence>
<comment type="subcellular location">
    <subcellularLocation>
        <location evidence="5 6">Cell membrane</location>
        <topology evidence="5 6">Multi-pass membrane protein</topology>
    </subcellularLocation>
    <subcellularLocation>
        <location evidence="1">Membrane</location>
        <topology evidence="1">Multi-pass membrane protein</topology>
    </subcellularLocation>
</comment>
<dbReference type="PANTHER" id="PTHR11432:SF3">
    <property type="entry name" value="NADH-UBIQUINONE OXIDOREDUCTASE CHAIN 1"/>
    <property type="match status" value="1"/>
</dbReference>
<protein>
    <recommendedName>
        <fullName evidence="5">NADH-quinone oxidoreductase subunit H</fullName>
        <ecNumber evidence="5">7.1.1.-</ecNumber>
    </recommendedName>
    <alternativeName>
        <fullName evidence="5">NADH dehydrogenase I subunit H</fullName>
    </alternativeName>
    <alternativeName>
        <fullName evidence="5">NDH-1 subunit H</fullName>
    </alternativeName>
</protein>
<evidence type="ECO:0000256" key="1">
    <source>
        <dbReference type="ARBA" id="ARBA00004141"/>
    </source>
</evidence>
<feature type="transmembrane region" description="Helical" evidence="5">
    <location>
        <begin position="181"/>
        <end position="200"/>
    </location>
</feature>
<sequence length="318" mass="35089">MMAAALAWIALKSLILILVLLGGFAYIMVFERKLLGWMQYRLGPNRVGPWGLLQPIADGVKMFFKEDLMPRDADPIVFHTAPMIALAVALLAYALIPVAPGWAIASPDAGMLTLLAITSLGVYGIALGGWASQSKYALLGSLRSTAQMVSYELAMGMAALSVMVVAGSVRFADIVDAQAGLWNIVRMPVAFLVFFIAMFAETNRTPFDLPEAEAELVSGYNTEYSGMRFAMFYMAEYVNMITAASLITLLFLGGWRGPWLPPVVWFLLKVVFLLFVFIWVRATLPRLRYDRLMHFGWKVLLPASAANLVAYAAWVALR</sequence>
<dbReference type="GO" id="GO:0005886">
    <property type="term" value="C:plasma membrane"/>
    <property type="evidence" value="ECO:0007669"/>
    <property type="project" value="UniProtKB-SubCell"/>
</dbReference>
<dbReference type="NCBIfam" id="NF004741">
    <property type="entry name" value="PRK06076.1-2"/>
    <property type="match status" value="1"/>
</dbReference>
<evidence type="ECO:0000256" key="3">
    <source>
        <dbReference type="ARBA" id="ARBA00022989"/>
    </source>
</evidence>
<keyword evidence="5" id="KW-1278">Translocase</keyword>
<feature type="transmembrane region" description="Helical" evidence="5">
    <location>
        <begin position="237"/>
        <end position="257"/>
    </location>
</feature>